<dbReference type="Pfam" id="PF13360">
    <property type="entry name" value="PQQ_2"/>
    <property type="match status" value="2"/>
</dbReference>
<dbReference type="SMART" id="SM00564">
    <property type="entry name" value="PQQ"/>
    <property type="match status" value="7"/>
</dbReference>
<reference evidence="4" key="1">
    <citation type="submission" date="2020-07" db="EMBL/GenBank/DDBJ databases">
        <title>Metabolic diversity and evolutionary history of the archaeal phylum ###Micrarchaeota### uncovered from a freshwater lake metagenome.</title>
        <authorList>
            <person name="Kadnikov V.V."/>
            <person name="Savvichev A.S."/>
            <person name="Mardanov A.V."/>
            <person name="Beletsky A.V."/>
            <person name="Chupakov A.V."/>
            <person name="Kokryatskaya N.M."/>
            <person name="Pimenov N.V."/>
            <person name="Ravin N.V."/>
        </authorList>
    </citation>
    <scope>NUCLEOTIDE SEQUENCE [LARGE SCALE GENOMIC DNA]</scope>
</reference>
<feature type="domain" description="Pyrrolo-quinoline quinone repeat" evidence="2">
    <location>
        <begin position="246"/>
        <end position="303"/>
    </location>
</feature>
<dbReference type="AlphaFoldDB" id="A0A7D6BGQ2"/>
<keyword evidence="1" id="KW-0472">Membrane</keyword>
<organism evidence="3 4">
    <name type="scientific">Fermentimicrarchaeum limneticum</name>
    <dbReference type="NCBI Taxonomy" id="2795018"/>
    <lineage>
        <taxon>Archaea</taxon>
        <taxon>Candidatus Micrarchaeota</taxon>
        <taxon>Candidatus Fermentimicrarchaeales</taxon>
        <taxon>Candidatus Fermentimicrarchaeaceae</taxon>
        <taxon>Candidatus Fermentimicrarchaeum</taxon>
    </lineage>
</organism>
<dbReference type="InterPro" id="IPR002372">
    <property type="entry name" value="PQQ_rpt_dom"/>
</dbReference>
<protein>
    <recommendedName>
        <fullName evidence="2">Pyrrolo-quinoline quinone repeat domain-containing protein</fullName>
    </recommendedName>
</protein>
<dbReference type="KEGG" id="flt:Sv326_0520"/>
<dbReference type="Gene3D" id="2.60.40.10">
    <property type="entry name" value="Immunoglobulins"/>
    <property type="match status" value="1"/>
</dbReference>
<dbReference type="InterPro" id="IPR018391">
    <property type="entry name" value="PQQ_b-propeller_rpt"/>
</dbReference>
<keyword evidence="1" id="KW-0812">Transmembrane</keyword>
<dbReference type="Proteomes" id="UP000510821">
    <property type="component" value="Chromosome"/>
</dbReference>
<dbReference type="PANTHER" id="PTHR34512:SF30">
    <property type="entry name" value="OUTER MEMBRANE PROTEIN ASSEMBLY FACTOR BAMB"/>
    <property type="match status" value="1"/>
</dbReference>
<dbReference type="Gene3D" id="2.40.10.480">
    <property type="match status" value="1"/>
</dbReference>
<sequence>MKFRIVLLLLCMTLSAIPTSAEDRVAKWSFTTGDYIVASPALYDGTVFAGSANGNLYAINATDGEELWKYGKVGRIESSPAVSRNMVFFGSNDNSFYALWLNGTLAWSFKTKDKILSSPAFAYDIVYFASTDGKLYASEAADGRMLWNYTTYTGFSSSPLVSDWVTYISSDEGRLYAFNAFNGTKLWEQRFPAKIQSGFAISSQNVLYFPCKDGNVYAVFAGDGSRIWNISTGTEAQSSVYYSNETGIIYFGTTDDNLYAADTNGRIVWKYETGNWVISTPKLKGGLLYVGSYDGRLYAISTIRTGFSSESISVSDSPSVIEGSSDADAGVEYVQVRVEGGDWQNVTGTSSWNYSWDTSSLEHGDYTFEARSIDKAGNIELPPYTRAVVHFTSKPQPKGLVVSFPAEVVVGLPITFQVNDTDGNPVPYPQITIFGKTYIGDEDGVVDKDENGNFIKSDKDGEFNFTVSKEGYLPPKGVLKLKVLKITEMPPYMLAVLIIPVVIILILGYMLLKKIKGRRKQ</sequence>
<feature type="transmembrane region" description="Helical" evidence="1">
    <location>
        <begin position="492"/>
        <end position="512"/>
    </location>
</feature>
<keyword evidence="1" id="KW-1133">Transmembrane helix</keyword>
<accession>A0A7D6BGQ2</accession>
<dbReference type="SUPFAM" id="SSF50998">
    <property type="entry name" value="Quinoprotein alcohol dehydrogenase-like"/>
    <property type="match status" value="2"/>
</dbReference>
<name>A0A7D6BGQ2_FERL1</name>
<feature type="domain" description="Pyrrolo-quinoline quinone repeat" evidence="2">
    <location>
        <begin position="102"/>
        <end position="237"/>
    </location>
</feature>
<evidence type="ECO:0000313" key="3">
    <source>
        <dbReference type="EMBL" id="QLJ52695.1"/>
    </source>
</evidence>
<dbReference type="Gene3D" id="2.60.40.1120">
    <property type="entry name" value="Carboxypeptidase-like, regulatory domain"/>
    <property type="match status" value="1"/>
</dbReference>
<dbReference type="InterPro" id="IPR011047">
    <property type="entry name" value="Quinoprotein_ADH-like_sf"/>
</dbReference>
<proteinExistence type="predicted"/>
<evidence type="ECO:0000259" key="2">
    <source>
        <dbReference type="Pfam" id="PF13360"/>
    </source>
</evidence>
<dbReference type="InterPro" id="IPR015943">
    <property type="entry name" value="WD40/YVTN_repeat-like_dom_sf"/>
</dbReference>
<dbReference type="InterPro" id="IPR013783">
    <property type="entry name" value="Ig-like_fold"/>
</dbReference>
<evidence type="ECO:0000256" key="1">
    <source>
        <dbReference type="SAM" id="Phobius"/>
    </source>
</evidence>
<dbReference type="PANTHER" id="PTHR34512">
    <property type="entry name" value="CELL SURFACE PROTEIN"/>
    <property type="match status" value="1"/>
</dbReference>
<gene>
    <name evidence="3" type="ORF">Sv326_0520</name>
</gene>
<evidence type="ECO:0000313" key="4">
    <source>
        <dbReference type="Proteomes" id="UP000510821"/>
    </source>
</evidence>
<dbReference type="Gene3D" id="2.130.10.10">
    <property type="entry name" value="YVTN repeat-like/Quinoprotein amine dehydrogenase"/>
    <property type="match status" value="2"/>
</dbReference>
<dbReference type="EMBL" id="CP058998">
    <property type="protein sequence ID" value="QLJ52695.1"/>
    <property type="molecule type" value="Genomic_DNA"/>
</dbReference>